<organism evidence="1 2">
    <name type="scientific">Bacillus wiedmannii</name>
    <dbReference type="NCBI Taxonomy" id="1890302"/>
    <lineage>
        <taxon>Bacteria</taxon>
        <taxon>Bacillati</taxon>
        <taxon>Bacillota</taxon>
        <taxon>Bacilli</taxon>
        <taxon>Bacillales</taxon>
        <taxon>Bacillaceae</taxon>
        <taxon>Bacillus</taxon>
        <taxon>Bacillus cereus group</taxon>
    </lineage>
</organism>
<sequence>MEIKSRINDSRIKAENIFIEMSYEEYLKIAKKIIENNPLQRRRVKSSNTVYSLLKHDLKTGCLMPPMVLGLTNGRDNDYSNISDEDLITYVLENKERLIILDGLQRTHTLKDIEMEYENKNDKEGMDAFYSNKLRIELYLGINKFGILYRMLTLNTGQTPMSVRHQIEMLYQDYLTHDIEGIKIFREVDENNNNELGKYNFKSVIEGFNSYLERDPLPMDRFDVLNNIKSLEKLSMEDQKKDLFTEFMKTFNFFIQKTVDFSDNWQLDFEYEEEMKLSSRAFASSALKLFNKSQAFTGFGAAMGKLRDFDLVNGFEEINDMIPNLTSDEGKEDWIIDFITNLDDIKRKSKKIGNSQREYFYWFFRALFNKESDAYLNLSKAVEDGYKKYRRESE</sequence>
<gene>
    <name evidence="1" type="ORF">BC05F1_00298</name>
</gene>
<name>A0A1C3ZDQ6_9BACI</name>
<reference evidence="2" key="1">
    <citation type="submission" date="2016-08" db="EMBL/GenBank/DDBJ databases">
        <authorList>
            <person name="Loux V."/>
            <person name="Rue O."/>
        </authorList>
    </citation>
    <scope>NUCLEOTIDE SEQUENCE [LARGE SCALE GENOMIC DNA]</scope>
    <source>
        <strain evidence="2">INRA Bc05-F1</strain>
    </source>
</reference>
<dbReference type="EMBL" id="FMBE01000005">
    <property type="protein sequence ID" value="SCB80517.1"/>
    <property type="molecule type" value="Genomic_DNA"/>
</dbReference>
<evidence type="ECO:0008006" key="3">
    <source>
        <dbReference type="Google" id="ProtNLM"/>
    </source>
</evidence>
<dbReference type="RefSeq" id="WP_088121146.1">
    <property type="nucleotide sequence ID" value="NZ_FMBE01000005.1"/>
</dbReference>
<protein>
    <recommendedName>
        <fullName evidence="3">DUF262 domain-containing protein</fullName>
    </recommendedName>
</protein>
<dbReference type="AlphaFoldDB" id="A0A1C3ZDQ6"/>
<evidence type="ECO:0000313" key="2">
    <source>
        <dbReference type="Proteomes" id="UP000196052"/>
    </source>
</evidence>
<accession>A0A1C3ZDQ6</accession>
<proteinExistence type="predicted"/>
<dbReference type="Proteomes" id="UP000196052">
    <property type="component" value="Unassembled WGS sequence"/>
</dbReference>
<evidence type="ECO:0000313" key="1">
    <source>
        <dbReference type="EMBL" id="SCB80517.1"/>
    </source>
</evidence>